<organism evidence="3 4">
    <name type="scientific">Jeotgalibacillus marinus</name>
    <dbReference type="NCBI Taxonomy" id="86667"/>
    <lineage>
        <taxon>Bacteria</taxon>
        <taxon>Bacillati</taxon>
        <taxon>Bacillota</taxon>
        <taxon>Bacilli</taxon>
        <taxon>Bacillales</taxon>
        <taxon>Caryophanaceae</taxon>
        <taxon>Jeotgalibacillus</taxon>
    </lineage>
</organism>
<gene>
    <name evidence="3" type="primary">dprA</name>
    <name evidence="3" type="ORF">AB1471_05830</name>
</gene>
<proteinExistence type="inferred from homology"/>
<dbReference type="EMBL" id="JBFMIA010000003">
    <property type="protein sequence ID" value="MEW9501318.1"/>
    <property type="molecule type" value="Genomic_DNA"/>
</dbReference>
<evidence type="ECO:0000256" key="1">
    <source>
        <dbReference type="ARBA" id="ARBA00006525"/>
    </source>
</evidence>
<dbReference type="Proteomes" id="UP001556040">
    <property type="component" value="Unassembled WGS sequence"/>
</dbReference>
<keyword evidence="4" id="KW-1185">Reference proteome</keyword>
<dbReference type="PANTHER" id="PTHR43022">
    <property type="entry name" value="PROTEIN SMF"/>
    <property type="match status" value="1"/>
</dbReference>
<reference evidence="3 4" key="1">
    <citation type="journal article" date="1979" name="Int. J. Syst. Evol. Microbiol.">
        <title>Bacillus globisporus subsp. marinus subsp. nov.</title>
        <authorList>
            <person name="Liu H."/>
        </authorList>
    </citation>
    <scope>NUCLEOTIDE SEQUENCE [LARGE SCALE GENOMIC DNA]</scope>
    <source>
        <strain evidence="3 4">DSM 1297</strain>
    </source>
</reference>
<sequence length="301" mass="34318">MSRLEVRNRLLHLHYGQILTNQQLIQWLEIDPTFIYWERKIPPFWPRLPSLTVTQQFQLRNYHATYHSTSLPYNLFLQNTNFMTILDTDYPPQLKEIWDPPVILYAKGDLEKLQSTFFLAVVGARKSDHYTMQSLKTIVPALLTRDVCIVSGMAAGADGQAHWLSLKGSTIGVLGSGFDHLYPAVHAELYQEMITHQLLLSEYPPFISPQKRFFPMRNRIIAGLSRGVLVTQAAVRSGSMITVDRALEEGRDVFAVPGPIHHELSMGTNYLIQQGAKLVTNSKDIMEEWGMEENPPQSLLK</sequence>
<name>A0ABV3Q1U1_9BACL</name>
<evidence type="ECO:0000259" key="2">
    <source>
        <dbReference type="Pfam" id="PF02481"/>
    </source>
</evidence>
<dbReference type="Pfam" id="PF02481">
    <property type="entry name" value="DNA_processg_A"/>
    <property type="match status" value="1"/>
</dbReference>
<comment type="similarity">
    <text evidence="1">Belongs to the DprA/Smf family.</text>
</comment>
<dbReference type="Gene3D" id="3.40.50.450">
    <property type="match status" value="1"/>
</dbReference>
<dbReference type="PANTHER" id="PTHR43022:SF1">
    <property type="entry name" value="PROTEIN SMF"/>
    <property type="match status" value="1"/>
</dbReference>
<protein>
    <submittedName>
        <fullName evidence="3">DNA-processing protein DprA</fullName>
    </submittedName>
</protein>
<dbReference type="InterPro" id="IPR003488">
    <property type="entry name" value="DprA"/>
</dbReference>
<accession>A0ABV3Q1U1</accession>
<dbReference type="SUPFAM" id="SSF102405">
    <property type="entry name" value="MCP/YpsA-like"/>
    <property type="match status" value="1"/>
</dbReference>
<evidence type="ECO:0000313" key="4">
    <source>
        <dbReference type="Proteomes" id="UP001556040"/>
    </source>
</evidence>
<feature type="domain" description="Smf/DprA SLOG" evidence="2">
    <location>
        <begin position="82"/>
        <end position="289"/>
    </location>
</feature>
<dbReference type="InterPro" id="IPR057666">
    <property type="entry name" value="DrpA_SLOG"/>
</dbReference>
<dbReference type="NCBIfam" id="TIGR00732">
    <property type="entry name" value="dprA"/>
    <property type="match status" value="1"/>
</dbReference>
<comment type="caution">
    <text evidence="3">The sequence shown here is derived from an EMBL/GenBank/DDBJ whole genome shotgun (WGS) entry which is preliminary data.</text>
</comment>
<dbReference type="RefSeq" id="WP_367778796.1">
    <property type="nucleotide sequence ID" value="NZ_JBFMIA010000003.1"/>
</dbReference>
<evidence type="ECO:0000313" key="3">
    <source>
        <dbReference type="EMBL" id="MEW9501318.1"/>
    </source>
</evidence>